<dbReference type="InterPro" id="IPR005829">
    <property type="entry name" value="Sugar_transporter_CS"/>
</dbReference>
<feature type="transmembrane region" description="Helical" evidence="7">
    <location>
        <begin position="339"/>
        <end position="360"/>
    </location>
</feature>
<comment type="similarity">
    <text evidence="2">Belongs to the major facilitator superfamily.</text>
</comment>
<keyword evidence="6 7" id="KW-0472">Membrane</keyword>
<dbReference type="Gene3D" id="1.20.1250.20">
    <property type="entry name" value="MFS general substrate transporter like domains"/>
    <property type="match status" value="1"/>
</dbReference>
<dbReference type="RefSeq" id="WP_231523468.1">
    <property type="nucleotide sequence ID" value="NZ_JAJNUD010000008.1"/>
</dbReference>
<dbReference type="Proteomes" id="UP001320314">
    <property type="component" value="Unassembled WGS sequence"/>
</dbReference>
<dbReference type="GO" id="GO:0005886">
    <property type="term" value="C:plasma membrane"/>
    <property type="evidence" value="ECO:0007669"/>
    <property type="project" value="UniProtKB-SubCell"/>
</dbReference>
<dbReference type="PANTHER" id="PTHR23514:SF3">
    <property type="entry name" value="BYPASS OF STOP CODON PROTEIN 6"/>
    <property type="match status" value="1"/>
</dbReference>
<evidence type="ECO:0000256" key="2">
    <source>
        <dbReference type="ARBA" id="ARBA00008335"/>
    </source>
</evidence>
<protein>
    <submittedName>
        <fullName evidence="9">MFS transporter</fullName>
    </submittedName>
</protein>
<dbReference type="EMBL" id="JAJNUD010000008">
    <property type="protein sequence ID" value="MCD5517914.1"/>
    <property type="molecule type" value="Genomic_DNA"/>
</dbReference>
<dbReference type="Pfam" id="PF07690">
    <property type="entry name" value="MFS_1"/>
    <property type="match status" value="1"/>
</dbReference>
<keyword evidence="4 7" id="KW-0812">Transmembrane</keyword>
<dbReference type="InterPro" id="IPR036259">
    <property type="entry name" value="MFS_trans_sf"/>
</dbReference>
<dbReference type="InterPro" id="IPR051788">
    <property type="entry name" value="MFS_Transporter"/>
</dbReference>
<dbReference type="PROSITE" id="PS00216">
    <property type="entry name" value="SUGAR_TRANSPORT_1"/>
    <property type="match status" value="1"/>
</dbReference>
<organism evidence="9 10">
    <name type="scientific">Lactobacillus delbrueckii subsp. allosunkii</name>
    <dbReference type="NCBI Taxonomy" id="1050107"/>
    <lineage>
        <taxon>Bacteria</taxon>
        <taxon>Bacillati</taxon>
        <taxon>Bacillota</taxon>
        <taxon>Bacilli</taxon>
        <taxon>Lactobacillales</taxon>
        <taxon>Lactobacillaceae</taxon>
        <taxon>Lactobacillus</taxon>
    </lineage>
</organism>
<evidence type="ECO:0000256" key="6">
    <source>
        <dbReference type="ARBA" id="ARBA00023136"/>
    </source>
</evidence>
<keyword evidence="5 7" id="KW-1133">Transmembrane helix</keyword>
<feature type="transmembrane region" description="Helical" evidence="7">
    <location>
        <begin position="301"/>
        <end position="318"/>
    </location>
</feature>
<comment type="subcellular location">
    <subcellularLocation>
        <location evidence="1">Cell membrane</location>
        <topology evidence="1">Multi-pass membrane protein</topology>
    </subcellularLocation>
</comment>
<accession>A0ABD4SC49</accession>
<proteinExistence type="inferred from homology"/>
<evidence type="ECO:0000256" key="7">
    <source>
        <dbReference type="SAM" id="Phobius"/>
    </source>
</evidence>
<evidence type="ECO:0000256" key="1">
    <source>
        <dbReference type="ARBA" id="ARBA00004651"/>
    </source>
</evidence>
<feature type="domain" description="Major facilitator superfamily (MFS) profile" evidence="8">
    <location>
        <begin position="11"/>
        <end position="393"/>
    </location>
</feature>
<evidence type="ECO:0000256" key="5">
    <source>
        <dbReference type="ARBA" id="ARBA00022989"/>
    </source>
</evidence>
<name>A0ABD4SC49_9LACO</name>
<dbReference type="PROSITE" id="PS50850">
    <property type="entry name" value="MFS"/>
    <property type="match status" value="1"/>
</dbReference>
<keyword evidence="3" id="KW-0813">Transport</keyword>
<dbReference type="AlphaFoldDB" id="A0ABD4SC49"/>
<evidence type="ECO:0000256" key="4">
    <source>
        <dbReference type="ARBA" id="ARBA00022692"/>
    </source>
</evidence>
<dbReference type="PANTHER" id="PTHR23514">
    <property type="entry name" value="BYPASS OF STOP CODON PROTEIN 6"/>
    <property type="match status" value="1"/>
</dbReference>
<feature type="transmembrane region" description="Helical" evidence="7">
    <location>
        <begin position="44"/>
        <end position="64"/>
    </location>
</feature>
<feature type="transmembrane region" description="Helical" evidence="7">
    <location>
        <begin position="140"/>
        <end position="160"/>
    </location>
</feature>
<comment type="caution">
    <text evidence="9">The sequence shown here is derived from an EMBL/GenBank/DDBJ whole genome shotgun (WGS) entry which is preliminary data.</text>
</comment>
<dbReference type="InterPro" id="IPR020846">
    <property type="entry name" value="MFS_dom"/>
</dbReference>
<feature type="transmembrane region" description="Helical" evidence="7">
    <location>
        <begin position="205"/>
        <end position="225"/>
    </location>
</feature>
<dbReference type="InterPro" id="IPR011701">
    <property type="entry name" value="MFS"/>
</dbReference>
<feature type="transmembrane region" description="Helical" evidence="7">
    <location>
        <begin position="366"/>
        <end position="388"/>
    </location>
</feature>
<feature type="transmembrane region" description="Helical" evidence="7">
    <location>
        <begin position="76"/>
        <end position="94"/>
    </location>
</feature>
<sequence>MSVKKHQYAATASTVYFSYFMMGIGMSLLAQFKPQFASLWHSSISGVLSVVSAVGIGGIVSILITGPISDHFGRRASAVIGHLLWAIYYIGLLYAPNFAVAYIIGILGGIANSFLNASNFPALMEIFPESASVAGLMSKFAINIGQFCLPLAILLGTALGSGYRTVFMLAGILYIVMALILAFSPYPDQVTGPKKQEKAKHDFNLGVWSLVLMGFTSTAAFLLWINTYQELAKSYGIANPSSLQSVYAVGASIAVLFNSFIIKKGVKEIDKGVKEIDILIWYPLLSAAGLLLAYFIKAPQILYLTSLAVGFFAASGLYQLGQSVLGQMYPDMKATVQSWGGFFSAFANFAIIQLAASITARTGAAAPRLILLLNVANMLVGTALAFVVKRVGQKKQGKAD</sequence>
<evidence type="ECO:0000259" key="8">
    <source>
        <dbReference type="PROSITE" id="PS50850"/>
    </source>
</evidence>
<evidence type="ECO:0000313" key="10">
    <source>
        <dbReference type="Proteomes" id="UP001320314"/>
    </source>
</evidence>
<feature type="transmembrane region" description="Helical" evidence="7">
    <location>
        <begin position="100"/>
        <end position="119"/>
    </location>
</feature>
<feature type="transmembrane region" description="Helical" evidence="7">
    <location>
        <begin position="278"/>
        <end position="295"/>
    </location>
</feature>
<feature type="transmembrane region" description="Helical" evidence="7">
    <location>
        <begin position="245"/>
        <end position="266"/>
    </location>
</feature>
<evidence type="ECO:0000256" key="3">
    <source>
        <dbReference type="ARBA" id="ARBA00022448"/>
    </source>
</evidence>
<dbReference type="SUPFAM" id="SSF103473">
    <property type="entry name" value="MFS general substrate transporter"/>
    <property type="match status" value="1"/>
</dbReference>
<gene>
    <name evidence="9" type="ORF">LOB39_04885</name>
</gene>
<reference evidence="9 10" key="1">
    <citation type="submission" date="2021-12" db="EMBL/GenBank/DDBJ databases">
        <title>Antimicrobial susceptibility of Lactobacillus delbrueckii subsp. lactis obtained from milk products and other habitats.</title>
        <authorList>
            <person name="Shani N."/>
        </authorList>
    </citation>
    <scope>NUCLEOTIDE SEQUENCE [LARGE SCALE GENOMIC DNA]</scope>
    <source>
        <strain evidence="9 10">CIRM BIA 266</strain>
    </source>
</reference>
<feature type="transmembrane region" description="Helical" evidence="7">
    <location>
        <begin position="166"/>
        <end position="184"/>
    </location>
</feature>
<feature type="transmembrane region" description="Helical" evidence="7">
    <location>
        <begin position="12"/>
        <end position="32"/>
    </location>
</feature>
<evidence type="ECO:0000313" key="9">
    <source>
        <dbReference type="EMBL" id="MCD5517914.1"/>
    </source>
</evidence>